<gene>
    <name evidence="1" type="ORF">BcDW1_3067</name>
</gene>
<proteinExistence type="predicted"/>
<accession>M7UWP5</accession>
<reference evidence="2" key="1">
    <citation type="journal article" date="2013" name="Genome Announc.">
        <title>Draft genome sequence of Botrytis cinerea BcDW1, inoculum for noble rot of grape berries.</title>
        <authorList>
            <person name="Blanco-Ulate B."/>
            <person name="Allen G."/>
            <person name="Powell A.L."/>
            <person name="Cantu D."/>
        </authorList>
    </citation>
    <scope>NUCLEOTIDE SEQUENCE [LARGE SCALE GENOMIC DNA]</scope>
    <source>
        <strain evidence="2">BcDW1</strain>
    </source>
</reference>
<protein>
    <submittedName>
        <fullName evidence="1">Uncharacterized protein</fullName>
    </submittedName>
</protein>
<organism evidence="1 2">
    <name type="scientific">Botryotinia fuckeliana (strain BcDW1)</name>
    <name type="common">Noble rot fungus</name>
    <name type="synonym">Botrytis cinerea</name>
    <dbReference type="NCBI Taxonomy" id="1290391"/>
    <lineage>
        <taxon>Eukaryota</taxon>
        <taxon>Fungi</taxon>
        <taxon>Dikarya</taxon>
        <taxon>Ascomycota</taxon>
        <taxon>Pezizomycotina</taxon>
        <taxon>Leotiomycetes</taxon>
        <taxon>Helotiales</taxon>
        <taxon>Sclerotiniaceae</taxon>
        <taxon>Botrytis</taxon>
    </lineage>
</organism>
<evidence type="ECO:0000313" key="1">
    <source>
        <dbReference type="EMBL" id="EMR88272.1"/>
    </source>
</evidence>
<name>M7UWP5_BOTF1</name>
<dbReference type="AlphaFoldDB" id="M7UWP5"/>
<dbReference type="HOGENOM" id="CLU_2399405_0_0_1"/>
<dbReference type="EMBL" id="KB707793">
    <property type="protein sequence ID" value="EMR88272.1"/>
    <property type="molecule type" value="Genomic_DNA"/>
</dbReference>
<evidence type="ECO:0000313" key="2">
    <source>
        <dbReference type="Proteomes" id="UP000012045"/>
    </source>
</evidence>
<dbReference type="Proteomes" id="UP000012045">
    <property type="component" value="Unassembled WGS sequence"/>
</dbReference>
<sequence>MDGCDGFETGGLVDELALRCGFRGEGDGCLNFGEGGKDQEGCWVDVILGFCFNDISRLERSHDQHLHSPPGKEITRHQLFQHVVSVKETQSRE</sequence>